<comment type="similarity">
    <text evidence="5">Belongs to the small GTPase superfamily. Arf family.</text>
</comment>
<keyword evidence="2 3" id="KW-0342">GTP-binding</keyword>
<feature type="binding site" evidence="4">
    <location>
        <position position="37"/>
    </location>
    <ligand>
        <name>Mg(2+)</name>
        <dbReference type="ChEBI" id="CHEBI:18420"/>
    </ligand>
</feature>
<dbReference type="SUPFAM" id="SSF52540">
    <property type="entry name" value="P-loop containing nucleoside triphosphate hydrolases"/>
    <property type="match status" value="1"/>
</dbReference>
<dbReference type="PANTHER" id="PTHR46688">
    <property type="entry name" value="ADP-RIBOSYLATION FACTOR-LIKE PROTEIN 16"/>
    <property type="match status" value="1"/>
</dbReference>
<dbReference type="GO" id="GO:0003924">
    <property type="term" value="F:GTPase activity"/>
    <property type="evidence" value="ECO:0007669"/>
    <property type="project" value="InterPro"/>
</dbReference>
<evidence type="ECO:0000256" key="3">
    <source>
        <dbReference type="PIRSR" id="PIRSR606689-1"/>
    </source>
</evidence>
<dbReference type="AlphaFoldDB" id="A0A9U8EK75"/>
<reference evidence="7 8" key="1">
    <citation type="submission" date="2025-04" db="UniProtKB">
        <authorList>
            <consortium name="RefSeq"/>
        </authorList>
    </citation>
    <scope>IDENTIFICATION</scope>
</reference>
<dbReference type="Proteomes" id="UP001165740">
    <property type="component" value="Chromosome 2"/>
</dbReference>
<dbReference type="InterPro" id="IPR006689">
    <property type="entry name" value="Small_GTPase_ARF/SAR"/>
</dbReference>
<dbReference type="Gene3D" id="3.40.50.300">
    <property type="entry name" value="P-loop containing nucleotide triphosphate hydrolases"/>
    <property type="match status" value="1"/>
</dbReference>
<evidence type="ECO:0000313" key="6">
    <source>
        <dbReference type="Proteomes" id="UP001165740"/>
    </source>
</evidence>
<feature type="binding site" evidence="3">
    <location>
        <position position="60"/>
    </location>
    <ligand>
        <name>GTP</name>
        <dbReference type="ChEBI" id="CHEBI:37565"/>
    </ligand>
</feature>
<evidence type="ECO:0000256" key="4">
    <source>
        <dbReference type="PIRSR" id="PIRSR606689-2"/>
    </source>
</evidence>
<dbReference type="GO" id="GO:0046872">
    <property type="term" value="F:metal ion binding"/>
    <property type="evidence" value="ECO:0007669"/>
    <property type="project" value="UniProtKB-KW"/>
</dbReference>
<dbReference type="GeneID" id="106074826"/>
<evidence type="ECO:0000256" key="1">
    <source>
        <dbReference type="ARBA" id="ARBA00022741"/>
    </source>
</evidence>
<dbReference type="SMART" id="SM00177">
    <property type="entry name" value="ARF"/>
    <property type="match status" value="1"/>
</dbReference>
<evidence type="ECO:0000256" key="5">
    <source>
        <dbReference type="RuleBase" id="RU003925"/>
    </source>
</evidence>
<dbReference type="PANTHER" id="PTHR46688:SF1">
    <property type="entry name" value="ADP-RIBOSYLATION FACTOR-LIKE PROTEIN 16"/>
    <property type="match status" value="1"/>
</dbReference>
<proteinExistence type="inferred from homology"/>
<protein>
    <submittedName>
        <fullName evidence="7 8">ADP-ribosylation factor-like protein 16</fullName>
    </submittedName>
</protein>
<keyword evidence="1 3" id="KW-0547">Nucleotide-binding</keyword>
<evidence type="ECO:0000313" key="8">
    <source>
        <dbReference type="RefSeq" id="XP_055874877.1"/>
    </source>
</evidence>
<keyword evidence="6" id="KW-1185">Reference proteome</keyword>
<dbReference type="OrthoDB" id="365445at2759"/>
<gene>
    <name evidence="7 8" type="primary">LOC106074826</name>
</gene>
<dbReference type="Pfam" id="PF00025">
    <property type="entry name" value="Arf"/>
    <property type="match status" value="1"/>
</dbReference>
<name>A0A9U8EK75_BIOGL</name>
<dbReference type="RefSeq" id="XP_055874877.1">
    <property type="nucleotide sequence ID" value="XM_056018902.1"/>
</dbReference>
<evidence type="ECO:0000313" key="7">
    <source>
        <dbReference type="RefSeq" id="XP_013091145.2"/>
    </source>
</evidence>
<dbReference type="InterPro" id="IPR027417">
    <property type="entry name" value="P-loop_NTPase"/>
</dbReference>
<keyword evidence="4" id="KW-0460">Magnesium</keyword>
<feature type="binding site" evidence="3">
    <location>
        <begin position="114"/>
        <end position="117"/>
    </location>
    <ligand>
        <name>GTP</name>
        <dbReference type="ChEBI" id="CHEBI:37565"/>
    </ligand>
</feature>
<sequence length="176" mass="19628">MILLIGPSSTGKTLLLKRLQNNNSTSTKDEVPSTISTVGTNIMTVNVLRKAEVTIRELGGVMGPIWNNYYKDSHSIIFMIDMSKHTQLAVACVELMTMLNHPSTQNLPLLILLNKIDVQFGVTRFELDSLLRLDDLIKVAPQKITIIEISARTGNNLDKVARWIYEQSKGKESTST</sequence>
<dbReference type="RefSeq" id="XP_013091145.2">
    <property type="nucleotide sequence ID" value="XM_013235691.2"/>
</dbReference>
<organism evidence="6 7">
    <name type="scientific">Biomphalaria glabrata</name>
    <name type="common">Bloodfluke planorb</name>
    <name type="synonym">Freshwater snail</name>
    <dbReference type="NCBI Taxonomy" id="6526"/>
    <lineage>
        <taxon>Eukaryota</taxon>
        <taxon>Metazoa</taxon>
        <taxon>Spiralia</taxon>
        <taxon>Lophotrochozoa</taxon>
        <taxon>Mollusca</taxon>
        <taxon>Gastropoda</taxon>
        <taxon>Heterobranchia</taxon>
        <taxon>Euthyneura</taxon>
        <taxon>Panpulmonata</taxon>
        <taxon>Hygrophila</taxon>
        <taxon>Lymnaeoidea</taxon>
        <taxon>Planorbidae</taxon>
        <taxon>Biomphalaria</taxon>
    </lineage>
</organism>
<feature type="binding site" evidence="4">
    <location>
        <position position="13"/>
    </location>
    <ligand>
        <name>Mg(2+)</name>
        <dbReference type="ChEBI" id="CHEBI:18420"/>
    </ligand>
</feature>
<feature type="binding site" evidence="3">
    <location>
        <begin position="6"/>
        <end position="13"/>
    </location>
    <ligand>
        <name>GTP</name>
        <dbReference type="ChEBI" id="CHEBI:37565"/>
    </ligand>
</feature>
<dbReference type="PROSITE" id="PS51417">
    <property type="entry name" value="ARF"/>
    <property type="match status" value="1"/>
</dbReference>
<dbReference type="OMA" id="ETTFSMP"/>
<dbReference type="NCBIfam" id="TIGR00231">
    <property type="entry name" value="small_GTP"/>
    <property type="match status" value="1"/>
</dbReference>
<dbReference type="GO" id="GO:0005525">
    <property type="term" value="F:GTP binding"/>
    <property type="evidence" value="ECO:0007669"/>
    <property type="project" value="UniProtKB-KW"/>
</dbReference>
<dbReference type="InterPro" id="IPR005225">
    <property type="entry name" value="Small_GTP-bd"/>
</dbReference>
<dbReference type="PRINTS" id="PR00328">
    <property type="entry name" value="SAR1GTPBP"/>
</dbReference>
<accession>A0A9U8EK75</accession>
<evidence type="ECO:0000256" key="2">
    <source>
        <dbReference type="ARBA" id="ARBA00023134"/>
    </source>
</evidence>
<keyword evidence="4" id="KW-0479">Metal-binding</keyword>